<name>A0A1H8BB09_9PROT</name>
<dbReference type="AlphaFoldDB" id="A0A1H8BB09"/>
<dbReference type="CDD" id="cd07067">
    <property type="entry name" value="HP_PGM_like"/>
    <property type="match status" value="1"/>
</dbReference>
<dbReference type="Gene3D" id="3.40.50.1240">
    <property type="entry name" value="Phosphoglycerate mutase-like"/>
    <property type="match status" value="1"/>
</dbReference>
<protein>
    <submittedName>
        <fullName evidence="1">Phosphohistidine phosphatase, SixA</fullName>
    </submittedName>
</protein>
<proteinExistence type="predicted"/>
<dbReference type="InterPro" id="IPR029033">
    <property type="entry name" value="His_PPase_superfam"/>
</dbReference>
<organism evidence="1 2">
    <name type="scientific">Nitrosomonas marina</name>
    <dbReference type="NCBI Taxonomy" id="917"/>
    <lineage>
        <taxon>Bacteria</taxon>
        <taxon>Pseudomonadati</taxon>
        <taxon>Pseudomonadota</taxon>
        <taxon>Betaproteobacteria</taxon>
        <taxon>Nitrosomonadales</taxon>
        <taxon>Nitrosomonadaceae</taxon>
        <taxon>Nitrosomonas</taxon>
    </lineage>
</organism>
<reference evidence="1 2" key="1">
    <citation type="submission" date="2016-10" db="EMBL/GenBank/DDBJ databases">
        <authorList>
            <person name="de Groot N.N."/>
        </authorList>
    </citation>
    <scope>NUCLEOTIDE SEQUENCE [LARGE SCALE GENOMIC DNA]</scope>
    <source>
        <strain evidence="1 2">Nm22</strain>
    </source>
</reference>
<dbReference type="InterPro" id="IPR013078">
    <property type="entry name" value="His_Pase_superF_clade-1"/>
</dbReference>
<dbReference type="SUPFAM" id="SSF53254">
    <property type="entry name" value="Phosphoglycerate mutase-like"/>
    <property type="match status" value="1"/>
</dbReference>
<dbReference type="SMART" id="SM00855">
    <property type="entry name" value="PGAM"/>
    <property type="match status" value="1"/>
</dbReference>
<gene>
    <name evidence="1" type="ORF">SAMN05216325_102188</name>
</gene>
<sequence>MSHLLYLLRHAKSDWKKEATSDFERPLSKRGVADAPRMAAWLVKQANKPTAIVSSPALRAYQTALVFSRALDVQVKDIYFDNRIYAASLETLKEIIRALPEQEKSVLLVGHNPGLDLLLQVLCKQARPRTDGKLMTTCAIAKIALESQWRDISDKHCELYSLSRPKDVL</sequence>
<dbReference type="RefSeq" id="WP_177167638.1">
    <property type="nucleotide sequence ID" value="NZ_FOCP01000002.1"/>
</dbReference>
<dbReference type="PANTHER" id="PTHR47623:SF1">
    <property type="entry name" value="OS09G0287300 PROTEIN"/>
    <property type="match status" value="1"/>
</dbReference>
<dbReference type="STRING" id="917.SAMN05216326_11728"/>
<accession>A0A1H8BB09</accession>
<dbReference type="PANTHER" id="PTHR47623">
    <property type="entry name" value="OS09G0287300 PROTEIN"/>
    <property type="match status" value="1"/>
</dbReference>
<evidence type="ECO:0000313" key="2">
    <source>
        <dbReference type="Proteomes" id="UP000199459"/>
    </source>
</evidence>
<dbReference type="Pfam" id="PF00300">
    <property type="entry name" value="His_Phos_1"/>
    <property type="match status" value="1"/>
</dbReference>
<evidence type="ECO:0000313" key="1">
    <source>
        <dbReference type="EMBL" id="SEM80075.1"/>
    </source>
</evidence>
<dbReference type="EMBL" id="FOCP01000002">
    <property type="protein sequence ID" value="SEM80075.1"/>
    <property type="molecule type" value="Genomic_DNA"/>
</dbReference>
<dbReference type="Proteomes" id="UP000199459">
    <property type="component" value="Unassembled WGS sequence"/>
</dbReference>